<reference evidence="1" key="1">
    <citation type="journal article" date="2015" name="MBio">
        <title>Eco-Evolutionary Dynamics of Episomes among Ecologically Cohesive Bacterial Populations.</title>
        <authorList>
            <person name="Xue H."/>
            <person name="Cordero O.X."/>
            <person name="Camas F.M."/>
            <person name="Trimble W."/>
            <person name="Meyer F."/>
            <person name="Guglielmini J."/>
            <person name="Rocha E.P."/>
            <person name="Polz M.F."/>
        </authorList>
    </citation>
    <scope>NUCLEOTIDE SEQUENCE</scope>
    <source>
        <strain evidence="2">1F_145</strain>
        <strain evidence="1">FF_1</strain>
    </source>
</reference>
<dbReference type="AlphaFoldDB" id="A0A0H3ZK38"/>
<name>A0A0H3ZK38_VIBSP</name>
<dbReference type="EMBL" id="KP795483">
    <property type="protein sequence ID" value="AKN36285.1"/>
    <property type="molecule type" value="Genomic_DNA"/>
</dbReference>
<reference evidence="3 4" key="2">
    <citation type="submission" date="2024-06" db="EMBL/GenBank/DDBJ databases">
        <authorList>
            <person name="Steensen K."/>
            <person name="Seneca J."/>
            <person name="Bartlau N."/>
            <person name="Yu A.X."/>
            <person name="Polz M.F."/>
        </authorList>
    </citation>
    <scope>NUCLEOTIDE SEQUENCE [LARGE SCALE GENOMIC DNA]</scope>
    <source>
        <strain evidence="3 4">1F145</strain>
    </source>
</reference>
<sequence>MASKKRSISLSEDLDDKLVELCEALSVSPNSYINNVVAKAVLNERTALVSQNASSEGIDRLVSMFQGMADEESKE</sequence>
<evidence type="ECO:0000313" key="1">
    <source>
        <dbReference type="EMBL" id="AKN36285.1"/>
    </source>
</evidence>
<evidence type="ECO:0000313" key="3">
    <source>
        <dbReference type="EMBL" id="MEZ8184136.1"/>
    </source>
</evidence>
<evidence type="ECO:0000313" key="4">
    <source>
        <dbReference type="Proteomes" id="UP001569200"/>
    </source>
</evidence>
<gene>
    <name evidence="3" type="ORF">ACED33_26110</name>
</gene>
<protein>
    <submittedName>
        <fullName evidence="1">Uncharacterized protein</fullName>
    </submittedName>
</protein>
<dbReference type="Proteomes" id="UP001569200">
    <property type="component" value="Unassembled WGS sequence"/>
</dbReference>
<dbReference type="EMBL" id="KP795679">
    <property type="protein sequence ID" value="AKN40085.1"/>
    <property type="molecule type" value="Genomic_DNA"/>
</dbReference>
<keyword evidence="4" id="KW-1185">Reference proteome</keyword>
<dbReference type="EMBL" id="KP795473">
    <property type="protein sequence ID" value="AKN36178.1"/>
    <property type="molecule type" value="Genomic_DNA"/>
</dbReference>
<dbReference type="EMBL" id="KP795643">
    <property type="protein sequence ID" value="AKN39345.1"/>
    <property type="molecule type" value="Genomic_DNA"/>
</dbReference>
<organism evidence="1">
    <name type="scientific">Vibrio splendidus</name>
    <dbReference type="NCBI Taxonomy" id="29497"/>
    <lineage>
        <taxon>Bacteria</taxon>
        <taxon>Pseudomonadati</taxon>
        <taxon>Pseudomonadota</taxon>
        <taxon>Gammaproteobacteria</taxon>
        <taxon>Vibrionales</taxon>
        <taxon>Vibrionaceae</taxon>
        <taxon>Vibrio</taxon>
    </lineage>
</organism>
<dbReference type="RefSeq" id="WP_371691538.1">
    <property type="nucleotide sequence ID" value="NZ_JBGONW010000108.1"/>
</dbReference>
<proteinExistence type="predicted"/>
<accession>A0A0H3ZK38</accession>
<dbReference type="EMBL" id="KP795643">
    <property type="protein sequence ID" value="AKN39349.1"/>
    <property type="molecule type" value="Genomic_DNA"/>
</dbReference>
<dbReference type="EMBL" id="JBGOOW010000107">
    <property type="protein sequence ID" value="MEZ8184136.1"/>
    <property type="molecule type" value="Genomic_DNA"/>
</dbReference>
<evidence type="ECO:0000313" key="2">
    <source>
        <dbReference type="EMBL" id="AKN39345.1"/>
    </source>
</evidence>